<dbReference type="PROSITE" id="PS50048">
    <property type="entry name" value="ZN2_CY6_FUNGAL_2"/>
    <property type="match status" value="1"/>
</dbReference>
<dbReference type="Proteomes" id="UP000644660">
    <property type="component" value="Unassembled WGS sequence"/>
</dbReference>
<evidence type="ECO:0000256" key="8">
    <source>
        <dbReference type="ARBA" id="ARBA00023163"/>
    </source>
</evidence>
<evidence type="ECO:0000313" key="14">
    <source>
        <dbReference type="Proteomes" id="UP000644660"/>
    </source>
</evidence>
<comment type="subcellular location">
    <subcellularLocation>
        <location evidence="1">Nucleus</location>
    </subcellularLocation>
</comment>
<keyword evidence="7" id="KW-0010">Activator</keyword>
<dbReference type="GeneID" id="64858429"/>
<evidence type="ECO:0000256" key="4">
    <source>
        <dbReference type="ARBA" id="ARBA00023015"/>
    </source>
</evidence>
<dbReference type="PANTHER" id="PTHR47424:SF3">
    <property type="entry name" value="REGULATORY PROTEIN GAL4"/>
    <property type="match status" value="1"/>
</dbReference>
<proteinExistence type="predicted"/>
<keyword evidence="5 13" id="KW-0238">DNA-binding</keyword>
<comment type="caution">
    <text evidence="13">The sequence shown here is derived from an EMBL/GenBank/DDBJ whole genome shotgun (WGS) entry which is preliminary data.</text>
</comment>
<sequence>MEQACDLCRIKKLKCSKEKPRCTKCRKNNWTCTYSPKVKRSPLTRAHLTAVENKLNLLQQLFQRNFPGQSIETFRIVDSSTALRNNKIENDNENENENDNEEDSEQESANESSSFPIPTQIKLEPTSASTISMNTKYSLRSPFITPRVPVMLNESLPNDLLHGFDWNENKNSGPMYGSGFYGPASSVSLLKLHAIVFDSNYLDEENTPGGGTMAHYNQNSVIIDKVQLAKRETTARFVQSYFDNFHPFHPILVEEEFMKIYNDTTTTSFTDKWQPLYNIVLAIGSWCINGDSTDIDLHYFTNCKSYMSSGKDSSLNDLHFLEDGSIDLVIILNLIANYLFLRKKFNASYQFNGTAMRMALSLGLNYNIHIQLPTQAQPQERHLSELNNYKLIQRKLIWWSIVNLELKLNLLIFDRTYMALNSNLNLFNCLTNDIDLSSITNNNLLYFNNLKLNLHLLDIFNTFIIGLNHKQFDYDELLKMLNDREFCELKEEENISNINERVFKFLFNSRKFSLKFYLIKKFISNSYSQEESVNNLVQCSDLIIEMINGFIELLDSFIHNNETITNALTPLVITTCVEETFHSAVLAILQLYESGDDNKQVFVEQINKFIEFLKFFSNFKNLKSSSLTKYLHIFQETLQDFNKLSDPQEKDLKIKLSKMPSSTYVTSPHVVDDNKNLARLISNEKTVQTTYNRTNNTNSTMATQVGSPGLSEVMNSKSYTDLVNLLSVGKQQNNNNFNNHSTQLPTSPFNISKFGAMSPKIQQMSVPYIPPSMNNSKPISNTNRIFNIPQPGSNTMASVFPSTIYEGSSSTSYPNNSSYQSIMSGNNGTISGLQSSTKNHNNATFMPDVSGTTNNAQLLGSTGIPNNNNSNNNAVITNNNSNSMSVPQTPGGFQENLWNDTTAFNALGVTSGLFNTTTMDDVYNYLFDDDITGPNNVNDGTTTVGNNGQTQASFTKK</sequence>
<accession>A0A8H2VGS9</accession>
<evidence type="ECO:0000259" key="12">
    <source>
        <dbReference type="PROSITE" id="PS50048"/>
    </source>
</evidence>
<keyword evidence="9" id="KW-0539">Nucleus</keyword>
<feature type="compositionally biased region" description="Acidic residues" evidence="11">
    <location>
        <begin position="91"/>
        <end position="108"/>
    </location>
</feature>
<evidence type="ECO:0000256" key="1">
    <source>
        <dbReference type="ARBA" id="ARBA00004123"/>
    </source>
</evidence>
<dbReference type="GO" id="GO:0000435">
    <property type="term" value="P:positive regulation of transcription from RNA polymerase II promoter by galactose"/>
    <property type="evidence" value="ECO:0007669"/>
    <property type="project" value="TreeGrafter"/>
</dbReference>
<dbReference type="PANTHER" id="PTHR47424">
    <property type="entry name" value="REGULATORY PROTEIN GAL4"/>
    <property type="match status" value="1"/>
</dbReference>
<dbReference type="FunFam" id="4.10.240.10:FF:000009">
    <property type="entry name" value="C6 transcription factor (Gal4)"/>
    <property type="match status" value="1"/>
</dbReference>
<dbReference type="EMBL" id="CAEFZW010000006">
    <property type="protein sequence ID" value="CAB4255386.1"/>
    <property type="molecule type" value="Genomic_DNA"/>
</dbReference>
<gene>
    <name evidence="13" type="ORF">KABA2_06S04246</name>
</gene>
<dbReference type="GO" id="GO:0006012">
    <property type="term" value="P:galactose metabolic process"/>
    <property type="evidence" value="ECO:0007669"/>
    <property type="project" value="UniProtKB-KW"/>
</dbReference>
<evidence type="ECO:0000256" key="11">
    <source>
        <dbReference type="SAM" id="MobiDB-lite"/>
    </source>
</evidence>
<dbReference type="CDD" id="cd12148">
    <property type="entry name" value="fungal_TF_MHR"/>
    <property type="match status" value="1"/>
</dbReference>
<keyword evidence="10" id="KW-0119">Carbohydrate metabolism</keyword>
<dbReference type="GO" id="GO:0005634">
    <property type="term" value="C:nucleus"/>
    <property type="evidence" value="ECO:0007669"/>
    <property type="project" value="UniProtKB-SubCell"/>
</dbReference>
<dbReference type="SUPFAM" id="SSF57701">
    <property type="entry name" value="Zn2/Cys6 DNA-binding domain"/>
    <property type="match status" value="1"/>
</dbReference>
<organism evidence="13 14">
    <name type="scientific">Maudiozyma barnettii</name>
    <dbReference type="NCBI Taxonomy" id="61262"/>
    <lineage>
        <taxon>Eukaryota</taxon>
        <taxon>Fungi</taxon>
        <taxon>Dikarya</taxon>
        <taxon>Ascomycota</taxon>
        <taxon>Saccharomycotina</taxon>
        <taxon>Saccharomycetes</taxon>
        <taxon>Saccharomycetales</taxon>
        <taxon>Saccharomycetaceae</taxon>
        <taxon>Maudiozyma</taxon>
    </lineage>
</organism>
<keyword evidence="6" id="KW-0299">Galactose metabolism</keyword>
<dbReference type="Pfam" id="PF00172">
    <property type="entry name" value="Zn_clus"/>
    <property type="match status" value="1"/>
</dbReference>
<dbReference type="AlphaFoldDB" id="A0A8H2VGS9"/>
<evidence type="ECO:0000256" key="7">
    <source>
        <dbReference type="ARBA" id="ARBA00023159"/>
    </source>
</evidence>
<keyword evidence="3" id="KW-0862">Zinc</keyword>
<dbReference type="InterPro" id="IPR051127">
    <property type="entry name" value="Fungal_SecMet_Regulators"/>
</dbReference>
<dbReference type="InterPro" id="IPR001138">
    <property type="entry name" value="Zn2Cys6_DnaBD"/>
</dbReference>
<evidence type="ECO:0000256" key="6">
    <source>
        <dbReference type="ARBA" id="ARBA00023144"/>
    </source>
</evidence>
<feature type="region of interest" description="Disordered" evidence="11">
    <location>
        <begin position="936"/>
        <end position="957"/>
    </location>
</feature>
<evidence type="ECO:0000313" key="13">
    <source>
        <dbReference type="EMBL" id="CAB4255386.1"/>
    </source>
</evidence>
<dbReference type="GO" id="GO:0000981">
    <property type="term" value="F:DNA-binding transcription factor activity, RNA polymerase II-specific"/>
    <property type="evidence" value="ECO:0007669"/>
    <property type="project" value="InterPro"/>
</dbReference>
<evidence type="ECO:0000256" key="2">
    <source>
        <dbReference type="ARBA" id="ARBA00022723"/>
    </source>
</evidence>
<evidence type="ECO:0000256" key="9">
    <source>
        <dbReference type="ARBA" id="ARBA00023242"/>
    </source>
</evidence>
<dbReference type="InterPro" id="IPR007219">
    <property type="entry name" value="XnlR_reg_dom"/>
</dbReference>
<feature type="region of interest" description="Disordered" evidence="11">
    <location>
        <begin position="85"/>
        <end position="128"/>
    </location>
</feature>
<dbReference type="Gene3D" id="4.10.240.10">
    <property type="entry name" value="Zn(2)-C6 fungal-type DNA-binding domain"/>
    <property type="match status" value="1"/>
</dbReference>
<protein>
    <submittedName>
        <fullName evidence="13">Similar to Saccharomyces cerevisiae YPL248C GAL4 DNA-binding transcription factor required for the activation of the GAL genes in response to galactose</fullName>
    </submittedName>
</protein>
<evidence type="ECO:0000256" key="10">
    <source>
        <dbReference type="ARBA" id="ARBA00023277"/>
    </source>
</evidence>
<dbReference type="RefSeq" id="XP_041407230.1">
    <property type="nucleotide sequence ID" value="XM_041551296.1"/>
</dbReference>
<keyword evidence="4" id="KW-0805">Transcription regulation</keyword>
<reference evidence="13 14" key="1">
    <citation type="submission" date="2020-05" db="EMBL/GenBank/DDBJ databases">
        <authorList>
            <person name="Casaregola S."/>
            <person name="Devillers H."/>
            <person name="Grondin C."/>
        </authorList>
    </citation>
    <scope>NUCLEOTIDE SEQUENCE [LARGE SCALE GENOMIC DNA]</scope>
    <source>
        <strain evidence="13 14">CLIB 1767</strain>
    </source>
</reference>
<name>A0A8H2VGS9_9SACH</name>
<dbReference type="GO" id="GO:0006351">
    <property type="term" value="P:DNA-templated transcription"/>
    <property type="evidence" value="ECO:0007669"/>
    <property type="project" value="InterPro"/>
</dbReference>
<dbReference type="OrthoDB" id="3364175at2759"/>
<feature type="compositionally biased region" description="Low complexity" evidence="11">
    <location>
        <begin position="936"/>
        <end position="951"/>
    </location>
</feature>
<dbReference type="PROSITE" id="PS00463">
    <property type="entry name" value="ZN2_CY6_FUNGAL_1"/>
    <property type="match status" value="1"/>
</dbReference>
<dbReference type="CDD" id="cd00067">
    <property type="entry name" value="GAL4"/>
    <property type="match status" value="1"/>
</dbReference>
<dbReference type="GO" id="GO:0008270">
    <property type="term" value="F:zinc ion binding"/>
    <property type="evidence" value="ECO:0007669"/>
    <property type="project" value="InterPro"/>
</dbReference>
<keyword evidence="14" id="KW-1185">Reference proteome</keyword>
<evidence type="ECO:0000256" key="3">
    <source>
        <dbReference type="ARBA" id="ARBA00022833"/>
    </source>
</evidence>
<keyword evidence="2" id="KW-0479">Metal-binding</keyword>
<feature type="domain" description="Zn(2)-C6 fungal-type" evidence="12">
    <location>
        <begin position="4"/>
        <end position="34"/>
    </location>
</feature>
<dbReference type="GO" id="GO:0000978">
    <property type="term" value="F:RNA polymerase II cis-regulatory region sequence-specific DNA binding"/>
    <property type="evidence" value="ECO:0007669"/>
    <property type="project" value="TreeGrafter"/>
</dbReference>
<evidence type="ECO:0000256" key="5">
    <source>
        <dbReference type="ARBA" id="ARBA00023125"/>
    </source>
</evidence>
<keyword evidence="8" id="KW-0804">Transcription</keyword>
<dbReference type="Pfam" id="PF04082">
    <property type="entry name" value="Fungal_trans"/>
    <property type="match status" value="1"/>
</dbReference>
<dbReference type="SMART" id="SM00066">
    <property type="entry name" value="GAL4"/>
    <property type="match status" value="1"/>
</dbReference>
<dbReference type="Gene3D" id="1.20.5.170">
    <property type="match status" value="1"/>
</dbReference>
<dbReference type="InterPro" id="IPR036864">
    <property type="entry name" value="Zn2-C6_fun-type_DNA-bd_sf"/>
</dbReference>